<feature type="transmembrane region" description="Helical" evidence="5">
    <location>
        <begin position="236"/>
        <end position="253"/>
    </location>
</feature>
<dbReference type="Pfam" id="PF01925">
    <property type="entry name" value="TauE"/>
    <property type="match status" value="1"/>
</dbReference>
<comment type="similarity">
    <text evidence="5">Belongs to the 4-toluene sulfonate uptake permease (TSUP) (TC 2.A.102) family.</text>
</comment>
<reference evidence="7" key="1">
    <citation type="submission" date="2006-12" db="EMBL/GenBank/DDBJ databases">
        <authorList>
            <person name="Fouts D.E."/>
            <person name="Nelson K.E."/>
            <person name="Sebastian Y."/>
        </authorList>
    </citation>
    <scope>NUCLEOTIDE SEQUENCE [LARGE SCALE GENOMIC DNA]</scope>
    <source>
        <strain evidence="7">81-176</strain>
    </source>
</reference>
<keyword evidence="4 5" id="KW-0472">Membrane</keyword>
<comment type="subcellular location">
    <subcellularLocation>
        <location evidence="5">Cell membrane</location>
        <topology evidence="5">Multi-pass membrane protein</topology>
    </subcellularLocation>
    <subcellularLocation>
        <location evidence="1">Membrane</location>
        <topology evidence="1">Multi-pass membrane protein</topology>
    </subcellularLocation>
</comment>
<dbReference type="Proteomes" id="UP000000646">
    <property type="component" value="Chromosome"/>
</dbReference>
<evidence type="ECO:0000256" key="4">
    <source>
        <dbReference type="ARBA" id="ARBA00023136"/>
    </source>
</evidence>
<keyword evidence="3 5" id="KW-1133">Transmembrane helix</keyword>
<accession>A0A0H3PBP4</accession>
<dbReference type="PANTHER" id="PTHR43701">
    <property type="entry name" value="MEMBRANE TRANSPORTER PROTEIN MJ0441-RELATED"/>
    <property type="match status" value="1"/>
</dbReference>
<organism evidence="6 7">
    <name type="scientific">Campylobacter jejuni subsp. jejuni serotype O:23/36 (strain 81-176)</name>
    <dbReference type="NCBI Taxonomy" id="354242"/>
    <lineage>
        <taxon>Bacteria</taxon>
        <taxon>Pseudomonadati</taxon>
        <taxon>Campylobacterota</taxon>
        <taxon>Epsilonproteobacteria</taxon>
        <taxon>Campylobacterales</taxon>
        <taxon>Campylobacteraceae</taxon>
        <taxon>Campylobacter</taxon>
    </lineage>
</organism>
<keyword evidence="2 5" id="KW-0812">Transmembrane</keyword>
<evidence type="ECO:0000313" key="7">
    <source>
        <dbReference type="Proteomes" id="UP000000646"/>
    </source>
</evidence>
<dbReference type="RefSeq" id="WP_002858695.1">
    <property type="nucleotide sequence ID" value="NC_008787.1"/>
</dbReference>
<feature type="transmembrane region" description="Helical" evidence="5">
    <location>
        <begin position="6"/>
        <end position="31"/>
    </location>
</feature>
<name>A0A0H3PBP4_CAMJJ</name>
<dbReference type="AlphaFoldDB" id="A0A0H3PBP4"/>
<feature type="transmembrane region" description="Helical" evidence="5">
    <location>
        <begin position="43"/>
        <end position="62"/>
    </location>
</feature>
<evidence type="ECO:0000256" key="5">
    <source>
        <dbReference type="RuleBase" id="RU363041"/>
    </source>
</evidence>
<sequence length="261" mass="27707">MEITDLPYLIIGIISGIASGLFGIGGGMIIVPSMFALGASAHHAIGISVLQMIFAAVFGSYINYKKKNLNLKDGIMIGFGGLIGASFSGMLLKALSDVALTSVFLAVSCIFFIKYAFGIKENIVQNQRSVWVKNVILFIAGAFTGIFAISLGIGGGLLIAPILAYFLGYDSKKVVSLSLFFVIFASVSGIISFSNSGVIDSEVIHKGILVGIASMVGVFIGIKIIEKMHISAHRKILLCVYALSILGTTHSLLNKLNFINF</sequence>
<dbReference type="eggNOG" id="COG0730">
    <property type="taxonomic scope" value="Bacteria"/>
</dbReference>
<feature type="transmembrane region" description="Helical" evidence="5">
    <location>
        <begin position="174"/>
        <end position="191"/>
    </location>
</feature>
<evidence type="ECO:0000256" key="1">
    <source>
        <dbReference type="ARBA" id="ARBA00004141"/>
    </source>
</evidence>
<keyword evidence="5" id="KW-1003">Cell membrane</keyword>
<evidence type="ECO:0000256" key="2">
    <source>
        <dbReference type="ARBA" id="ARBA00022692"/>
    </source>
</evidence>
<dbReference type="GO" id="GO:0005886">
    <property type="term" value="C:plasma membrane"/>
    <property type="evidence" value="ECO:0007669"/>
    <property type="project" value="UniProtKB-SubCell"/>
</dbReference>
<feature type="transmembrane region" description="Helical" evidence="5">
    <location>
        <begin position="137"/>
        <end position="167"/>
    </location>
</feature>
<feature type="transmembrane region" description="Helical" evidence="5">
    <location>
        <begin position="99"/>
        <end position="117"/>
    </location>
</feature>
<dbReference type="HOGENOM" id="CLU_045498_5_4_7"/>
<dbReference type="KEGG" id="cjj:CJJ81176_0367"/>
<dbReference type="EMBL" id="CP000538">
    <property type="protein sequence ID" value="EAQ73081.1"/>
    <property type="molecule type" value="Genomic_DNA"/>
</dbReference>
<dbReference type="InterPro" id="IPR002781">
    <property type="entry name" value="TM_pro_TauE-like"/>
</dbReference>
<dbReference type="PANTHER" id="PTHR43701:SF2">
    <property type="entry name" value="MEMBRANE TRANSPORTER PROTEIN YJNA-RELATED"/>
    <property type="match status" value="1"/>
</dbReference>
<dbReference type="InterPro" id="IPR051598">
    <property type="entry name" value="TSUP/Inactive_protease-like"/>
</dbReference>
<proteinExistence type="inferred from homology"/>
<protein>
    <recommendedName>
        <fullName evidence="5">Probable membrane transporter protein</fullName>
    </recommendedName>
</protein>
<feature type="transmembrane region" description="Helical" evidence="5">
    <location>
        <begin position="74"/>
        <end position="92"/>
    </location>
</feature>
<feature type="transmembrane region" description="Helical" evidence="5">
    <location>
        <begin position="203"/>
        <end position="224"/>
    </location>
</feature>
<gene>
    <name evidence="6" type="ordered locus">CJJ81176_0367</name>
</gene>
<evidence type="ECO:0000313" key="6">
    <source>
        <dbReference type="EMBL" id="EAQ73081.1"/>
    </source>
</evidence>
<evidence type="ECO:0000256" key="3">
    <source>
        <dbReference type="ARBA" id="ARBA00022989"/>
    </source>
</evidence>